<evidence type="ECO:0000256" key="2">
    <source>
        <dbReference type="ARBA" id="ARBA00022540"/>
    </source>
</evidence>
<dbReference type="PROSITE" id="PS50294">
    <property type="entry name" value="WD_REPEATS_REGION"/>
    <property type="match status" value="3"/>
</dbReference>
<dbReference type="GO" id="GO:0003743">
    <property type="term" value="F:translation initiation factor activity"/>
    <property type="evidence" value="ECO:0007669"/>
    <property type="project" value="UniProtKB-UniRule"/>
</dbReference>
<comment type="subunit">
    <text evidence="7">Component of the eukaryotic translation initiation factor 3 (eIF-3) complex.</text>
</comment>
<keyword evidence="1 7" id="KW-0963">Cytoplasm</keyword>
<comment type="similarity">
    <text evidence="7">Belongs to the eIF-3 subunit I family.</text>
</comment>
<feature type="repeat" description="WD" evidence="8">
    <location>
        <begin position="6"/>
        <end position="47"/>
    </location>
</feature>
<comment type="function">
    <text evidence="7">Component of the eukaryotic translation initiation factor 3 (eIF-3) complex, which is involved in protein synthesis of a specialized repertoire of mRNAs and, together with other initiation factors, stimulates binding of mRNA and methionyl-tRNAi to the 40S ribosome. The eIF-3 complex specifically targets and initiates translation of a subset of mRNAs involved in cell proliferation.</text>
</comment>
<dbReference type="InterPro" id="IPR015943">
    <property type="entry name" value="WD40/YVTN_repeat-like_dom_sf"/>
</dbReference>
<keyword evidence="2 7" id="KW-0396">Initiation factor</keyword>
<dbReference type="Pfam" id="PF24805">
    <property type="entry name" value="EIF3I"/>
    <property type="match status" value="1"/>
</dbReference>
<comment type="subcellular location">
    <subcellularLocation>
        <location evidence="7">Cytoplasm</location>
    </subcellularLocation>
</comment>
<organism evidence="9 10">
    <name type="scientific">Gonapodya prolifera (strain JEL478)</name>
    <name type="common">Monoblepharis prolifera</name>
    <dbReference type="NCBI Taxonomy" id="1344416"/>
    <lineage>
        <taxon>Eukaryota</taxon>
        <taxon>Fungi</taxon>
        <taxon>Fungi incertae sedis</taxon>
        <taxon>Chytridiomycota</taxon>
        <taxon>Chytridiomycota incertae sedis</taxon>
        <taxon>Monoblepharidomycetes</taxon>
        <taxon>Monoblepharidales</taxon>
        <taxon>Gonapodyaceae</taxon>
        <taxon>Gonapodya</taxon>
    </lineage>
</organism>
<dbReference type="GO" id="GO:0034399">
    <property type="term" value="C:nuclear periphery"/>
    <property type="evidence" value="ECO:0007669"/>
    <property type="project" value="EnsemblFungi"/>
</dbReference>
<dbReference type="InterPro" id="IPR001680">
    <property type="entry name" value="WD40_rpt"/>
</dbReference>
<accession>A0A139A048</accession>
<dbReference type="FunFam" id="2.130.10.10:FF:000127">
    <property type="entry name" value="Eukaryotic translation initiation factor 3 subunit I"/>
    <property type="match status" value="1"/>
</dbReference>
<feature type="repeat" description="WD" evidence="8">
    <location>
        <begin position="181"/>
        <end position="222"/>
    </location>
</feature>
<dbReference type="InterPro" id="IPR036322">
    <property type="entry name" value="WD40_repeat_dom_sf"/>
</dbReference>
<protein>
    <recommendedName>
        <fullName evidence="7">Eukaryotic translation initiation factor 3 subunit I</fullName>
        <shortName evidence="7">eIF3i</shortName>
    </recommendedName>
    <alternativeName>
        <fullName evidence="7">Eukaryotic translation initiation factor 3 39 kDa subunit homolog</fullName>
        <shortName evidence="7">eIF-3 39 kDa subunit homolog</shortName>
    </alternativeName>
</protein>
<keyword evidence="5 7" id="KW-0648">Protein biosynthesis</keyword>
<keyword evidence="4" id="KW-0677">Repeat</keyword>
<evidence type="ECO:0000256" key="7">
    <source>
        <dbReference type="HAMAP-Rule" id="MF_03008"/>
    </source>
</evidence>
<evidence type="ECO:0000256" key="8">
    <source>
        <dbReference type="PROSITE-ProRule" id="PRU00221"/>
    </source>
</evidence>
<reference evidence="9 10" key="1">
    <citation type="journal article" date="2015" name="Genome Biol. Evol.">
        <title>Phylogenomic analyses indicate that early fungi evolved digesting cell walls of algal ancestors of land plants.</title>
        <authorList>
            <person name="Chang Y."/>
            <person name="Wang S."/>
            <person name="Sekimoto S."/>
            <person name="Aerts A.L."/>
            <person name="Choi C."/>
            <person name="Clum A."/>
            <person name="LaButti K.M."/>
            <person name="Lindquist E.A."/>
            <person name="Yee Ngan C."/>
            <person name="Ohm R.A."/>
            <person name="Salamov A.A."/>
            <person name="Grigoriev I.V."/>
            <person name="Spatafora J.W."/>
            <person name="Berbee M.L."/>
        </authorList>
    </citation>
    <scope>NUCLEOTIDE SEQUENCE [LARGE SCALE GENOMIC DNA]</scope>
    <source>
        <strain evidence="9 10">JEL478</strain>
    </source>
</reference>
<dbReference type="GO" id="GO:0071541">
    <property type="term" value="C:eukaryotic translation initiation factor 3 complex, eIF3m"/>
    <property type="evidence" value="ECO:0007669"/>
    <property type="project" value="EnsemblFungi"/>
</dbReference>
<dbReference type="OrthoDB" id="24966at2759"/>
<dbReference type="HAMAP" id="MF_03008">
    <property type="entry name" value="eIF3i"/>
    <property type="match status" value="1"/>
</dbReference>
<dbReference type="AlphaFoldDB" id="A0A139A048"/>
<dbReference type="GO" id="GO:0003723">
    <property type="term" value="F:RNA binding"/>
    <property type="evidence" value="ECO:0007669"/>
    <property type="project" value="TreeGrafter"/>
</dbReference>
<evidence type="ECO:0000313" key="10">
    <source>
        <dbReference type="Proteomes" id="UP000070544"/>
    </source>
</evidence>
<evidence type="ECO:0000313" key="9">
    <source>
        <dbReference type="EMBL" id="KXS10156.1"/>
    </source>
</evidence>
<dbReference type="Gene3D" id="2.130.10.10">
    <property type="entry name" value="YVTN repeat-like/Quinoprotein amine dehydrogenase"/>
    <property type="match status" value="1"/>
</dbReference>
<evidence type="ECO:0000256" key="1">
    <source>
        <dbReference type="ARBA" id="ARBA00022490"/>
    </source>
</evidence>
<dbReference type="GO" id="GO:0033290">
    <property type="term" value="C:eukaryotic 48S preinitiation complex"/>
    <property type="evidence" value="ECO:0007669"/>
    <property type="project" value="UniProtKB-UniRule"/>
</dbReference>
<dbReference type="InterPro" id="IPR027525">
    <property type="entry name" value="eIF3i"/>
</dbReference>
<dbReference type="SUPFAM" id="SSF50978">
    <property type="entry name" value="WD40 repeat-like"/>
    <property type="match status" value="1"/>
</dbReference>
<dbReference type="PANTHER" id="PTHR19877:SF1">
    <property type="entry name" value="EUKARYOTIC TRANSLATION INITIATION FACTOR 3 SUBUNIT I"/>
    <property type="match status" value="1"/>
</dbReference>
<proteinExistence type="inferred from homology"/>
<dbReference type="GO" id="GO:0001732">
    <property type="term" value="P:formation of cytoplasmic translation initiation complex"/>
    <property type="evidence" value="ECO:0007669"/>
    <property type="project" value="UniProtKB-UniRule"/>
</dbReference>
<gene>
    <name evidence="7" type="primary">TIF34</name>
    <name evidence="9" type="ORF">M427DRAFT_139928</name>
</gene>
<dbReference type="GO" id="GO:0071540">
    <property type="term" value="C:eukaryotic translation initiation factor 3 complex, eIF3e"/>
    <property type="evidence" value="ECO:0007669"/>
    <property type="project" value="EnsemblFungi"/>
</dbReference>
<dbReference type="Proteomes" id="UP000070544">
    <property type="component" value="Unassembled WGS sequence"/>
</dbReference>
<keyword evidence="10" id="KW-1185">Reference proteome</keyword>
<comment type="similarity">
    <text evidence="6">Belongs to the WD repeat STRAP family.</text>
</comment>
<feature type="repeat" description="WD" evidence="8">
    <location>
        <begin position="48"/>
        <end position="89"/>
    </location>
</feature>
<dbReference type="PANTHER" id="PTHR19877">
    <property type="entry name" value="EUKARYOTIC TRANSLATION INITIATION FACTOR 3 SUBUNIT I"/>
    <property type="match status" value="1"/>
</dbReference>
<dbReference type="PROSITE" id="PS50082">
    <property type="entry name" value="WD_REPEATS_2"/>
    <property type="match status" value="4"/>
</dbReference>
<feature type="repeat" description="WD" evidence="8">
    <location>
        <begin position="278"/>
        <end position="308"/>
    </location>
</feature>
<evidence type="ECO:0000256" key="5">
    <source>
        <dbReference type="ARBA" id="ARBA00022917"/>
    </source>
</evidence>
<evidence type="ECO:0000256" key="6">
    <source>
        <dbReference type="ARBA" id="ARBA00038394"/>
    </source>
</evidence>
<sequence length="325" mass="35992">MRPLLLHGHERALTKIKYNREGDLLFSCSKDHRPNVWYSHNGERLGTYNGHVGAVWSCDVDELSTRLLTGAADNTLKIWSVHGGKCLHTIQTSSAVRSVGWAMGSERALMVTDQTMGQNSLLHFLETPEDDAPSTLRKVVVSGSKATIAVWGDLNRYVLVGHDDGSISKYDPETGTQIVTTRPHTGTIQDLQLSPDKTMFITASKDTSSQLLDAETLRPLKRFQTNRPVNAAAISPIRNHIVLGGGQEAMSVTTTAVKSGQFETRFFHSVFEEEIGRVKGHFGPVNTVAFHPSGKSYASGGEDGYVRVHHLDESYFSFRYEFEEE</sequence>
<dbReference type="OMA" id="VWFSHNG"/>
<evidence type="ECO:0000256" key="3">
    <source>
        <dbReference type="ARBA" id="ARBA00022574"/>
    </source>
</evidence>
<dbReference type="SMART" id="SM00320">
    <property type="entry name" value="WD40"/>
    <property type="match status" value="6"/>
</dbReference>
<dbReference type="STRING" id="1344416.A0A139A048"/>
<keyword evidence="3 8" id="KW-0853">WD repeat</keyword>
<evidence type="ECO:0000256" key="4">
    <source>
        <dbReference type="ARBA" id="ARBA00022737"/>
    </source>
</evidence>
<dbReference type="GO" id="GO:0016282">
    <property type="term" value="C:eukaryotic 43S preinitiation complex"/>
    <property type="evidence" value="ECO:0007669"/>
    <property type="project" value="UniProtKB-UniRule"/>
</dbReference>
<dbReference type="EMBL" id="KQ965836">
    <property type="protein sequence ID" value="KXS10156.1"/>
    <property type="molecule type" value="Genomic_DNA"/>
</dbReference>
<name>A0A139A048_GONPJ</name>